<keyword evidence="1" id="KW-0808">Transferase</keyword>
<comment type="caution">
    <text evidence="3">The sequence shown here is derived from an EMBL/GenBank/DDBJ whole genome shotgun (WGS) entry which is preliminary data.</text>
</comment>
<reference evidence="3 4" key="1">
    <citation type="submission" date="2015-10" db="EMBL/GenBank/DDBJ databases">
        <title>Draft genome sequence of Streptomyces cellostaticus DSM 40189, type strain for the species Streptomyces cellostaticus.</title>
        <authorList>
            <person name="Ruckert C."/>
            <person name="Winkler A."/>
            <person name="Kalinowski J."/>
            <person name="Kampfer P."/>
            <person name="Glaeser S."/>
        </authorList>
    </citation>
    <scope>NUCLEOTIDE SEQUENCE [LARGE SCALE GENOMIC DNA]</scope>
    <source>
        <strain evidence="3 4">DSM 40189</strain>
    </source>
</reference>
<evidence type="ECO:0000313" key="4">
    <source>
        <dbReference type="Proteomes" id="UP000054241"/>
    </source>
</evidence>
<accession>A0A101NIC4</accession>
<gene>
    <name evidence="3" type="ORF">AQI88_26350</name>
</gene>
<name>A0A101NIC4_9ACTN</name>
<dbReference type="EMBL" id="LMWL01000047">
    <property type="protein sequence ID" value="KUM93597.1"/>
    <property type="molecule type" value="Genomic_DNA"/>
</dbReference>
<dbReference type="RefSeq" id="WP_067003806.1">
    <property type="nucleotide sequence ID" value="NZ_BNDU01000008.1"/>
</dbReference>
<keyword evidence="4" id="KW-1185">Reference proteome</keyword>
<dbReference type="Pfam" id="PF14602">
    <property type="entry name" value="Hexapep_2"/>
    <property type="match status" value="1"/>
</dbReference>
<dbReference type="Gene3D" id="2.160.10.10">
    <property type="entry name" value="Hexapeptide repeat proteins"/>
    <property type="match status" value="2"/>
</dbReference>
<dbReference type="Pfam" id="PF00132">
    <property type="entry name" value="Hexapep"/>
    <property type="match status" value="1"/>
</dbReference>
<dbReference type="STRING" id="67285.AQI88_26350"/>
<evidence type="ECO:0008006" key="5">
    <source>
        <dbReference type="Google" id="ProtNLM"/>
    </source>
</evidence>
<keyword evidence="2" id="KW-0677">Repeat</keyword>
<evidence type="ECO:0000313" key="3">
    <source>
        <dbReference type="EMBL" id="KUM93597.1"/>
    </source>
</evidence>
<sequence length="402" mass="42696">MTIDQTPDDGSAGRRRLIESGVTLGPGVRAWLGADVRIGRDVTIGAGTVLAADTLTLGDGVTIGEDCDLRAGTLFLGDATELQPSVTVFVADAFEIEGGGRIESGTQVTCRSFQADRLLYLGQGTSVGYGGTTASTSHVVLGARVAIGPHSILNANHPIILGDQVGSGSHLTIWTHGFHFGHRLLDGYPATFAPVRIERNVWLAYHATVLPGVTIGADTIVASGSVVSRDLPAGVLAGGVPAAVKRTLDPRPPQGDEAHRRIDALLDDWIAELHWKGLTAERTPDGGIDVAGRHRVLLVTDDTDLDSINAHANAADRRGFHLLTVDDRPDLRPWTGRTRALFELRSGRLSGGLDDVGHDLRDFLRRNALPCGDQLPFRSLPVEGFARLAALTRKPTTTGIGR</sequence>
<dbReference type="PROSITE" id="PS00101">
    <property type="entry name" value="HEXAPEP_TRANSFERASES"/>
    <property type="match status" value="1"/>
</dbReference>
<dbReference type="CDD" id="cd04647">
    <property type="entry name" value="LbH_MAT_like"/>
    <property type="match status" value="1"/>
</dbReference>
<protein>
    <recommendedName>
        <fullName evidence="5">Transferase</fullName>
    </recommendedName>
</protein>
<dbReference type="InterPro" id="IPR018357">
    <property type="entry name" value="Hexapep_transf_CS"/>
</dbReference>
<dbReference type="InterPro" id="IPR051159">
    <property type="entry name" value="Hexapeptide_acetyltransf"/>
</dbReference>
<evidence type="ECO:0000256" key="2">
    <source>
        <dbReference type="ARBA" id="ARBA00022737"/>
    </source>
</evidence>
<dbReference type="GO" id="GO:0016740">
    <property type="term" value="F:transferase activity"/>
    <property type="evidence" value="ECO:0007669"/>
    <property type="project" value="UniProtKB-KW"/>
</dbReference>
<dbReference type="InterPro" id="IPR011004">
    <property type="entry name" value="Trimer_LpxA-like_sf"/>
</dbReference>
<dbReference type="PANTHER" id="PTHR23416">
    <property type="entry name" value="SIALIC ACID SYNTHASE-RELATED"/>
    <property type="match status" value="1"/>
</dbReference>
<dbReference type="Proteomes" id="UP000054241">
    <property type="component" value="Unassembled WGS sequence"/>
</dbReference>
<proteinExistence type="predicted"/>
<organism evidence="3 4">
    <name type="scientific">Streptomyces cellostaticus</name>
    <dbReference type="NCBI Taxonomy" id="67285"/>
    <lineage>
        <taxon>Bacteria</taxon>
        <taxon>Bacillati</taxon>
        <taxon>Actinomycetota</taxon>
        <taxon>Actinomycetes</taxon>
        <taxon>Kitasatosporales</taxon>
        <taxon>Streptomycetaceae</taxon>
        <taxon>Streptomyces</taxon>
    </lineage>
</organism>
<dbReference type="SUPFAM" id="SSF51161">
    <property type="entry name" value="Trimeric LpxA-like enzymes"/>
    <property type="match status" value="2"/>
</dbReference>
<evidence type="ECO:0000256" key="1">
    <source>
        <dbReference type="ARBA" id="ARBA00022679"/>
    </source>
</evidence>
<dbReference type="InterPro" id="IPR001451">
    <property type="entry name" value="Hexapep"/>
</dbReference>
<dbReference type="AlphaFoldDB" id="A0A101NIC4"/>
<dbReference type="OrthoDB" id="2643438at2"/>